<sequence>MISDLRLRDGSQFIHSGYRPPASTIKECYRTWSYLHNETVNIFSHVAGSLLFFVLPFVVLSQQVPPRWSIATYADRVVCCIYFVGVAICFALSTVFHTLLCHQDRRLMTLGMQLDFQGVLLLMWGATVPLIYYGFVCDPHLRWVYWSLQTISALGTSAFTLQPGFNDPSLKLLRAKTFGAFALSSLIPIVHAIARYGWHVQVRRMRLYWVLTTLTFNITGATAYAFKFPEAIFPRKFDLFGSSHQILHIAVIFAGVAHMFGILQAFDFLHGPANTCPTPV</sequence>
<evidence type="ECO:0000313" key="9">
    <source>
        <dbReference type="Proteomes" id="UP000799439"/>
    </source>
</evidence>
<organism evidence="8 9">
    <name type="scientific">Myriangium duriaei CBS 260.36</name>
    <dbReference type="NCBI Taxonomy" id="1168546"/>
    <lineage>
        <taxon>Eukaryota</taxon>
        <taxon>Fungi</taxon>
        <taxon>Dikarya</taxon>
        <taxon>Ascomycota</taxon>
        <taxon>Pezizomycotina</taxon>
        <taxon>Dothideomycetes</taxon>
        <taxon>Dothideomycetidae</taxon>
        <taxon>Myriangiales</taxon>
        <taxon>Myriangiaceae</taxon>
        <taxon>Myriangium</taxon>
    </lineage>
</organism>
<keyword evidence="6" id="KW-0862">Zinc</keyword>
<comment type="caution">
    <text evidence="8">The sequence shown here is derived from an EMBL/GenBank/DDBJ whole genome shotgun (WGS) entry which is preliminary data.</text>
</comment>
<keyword evidence="5 7" id="KW-0472">Membrane</keyword>
<keyword evidence="3 7" id="KW-0812">Transmembrane</keyword>
<evidence type="ECO:0000313" key="8">
    <source>
        <dbReference type="EMBL" id="KAF2149646.1"/>
    </source>
</evidence>
<dbReference type="GO" id="GO:0046872">
    <property type="term" value="F:metal ion binding"/>
    <property type="evidence" value="ECO:0007669"/>
    <property type="project" value="UniProtKB-KW"/>
</dbReference>
<dbReference type="GO" id="GO:0038023">
    <property type="term" value="F:signaling receptor activity"/>
    <property type="evidence" value="ECO:0007669"/>
    <property type="project" value="TreeGrafter"/>
</dbReference>
<name>A0A9P4IW68_9PEZI</name>
<dbReference type="GO" id="GO:0006882">
    <property type="term" value="P:intracellular zinc ion homeostasis"/>
    <property type="evidence" value="ECO:0007669"/>
    <property type="project" value="TreeGrafter"/>
</dbReference>
<feature type="transmembrane region" description="Helical" evidence="7">
    <location>
        <begin position="177"/>
        <end position="194"/>
    </location>
</feature>
<feature type="transmembrane region" description="Helical" evidence="7">
    <location>
        <begin position="42"/>
        <end position="61"/>
    </location>
</feature>
<feature type="transmembrane region" description="Helical" evidence="7">
    <location>
        <begin position="73"/>
        <end position="96"/>
    </location>
</feature>
<dbReference type="AlphaFoldDB" id="A0A9P4IW68"/>
<dbReference type="GO" id="GO:0016020">
    <property type="term" value="C:membrane"/>
    <property type="evidence" value="ECO:0007669"/>
    <property type="project" value="UniProtKB-SubCell"/>
</dbReference>
<feature type="transmembrane region" description="Helical" evidence="7">
    <location>
        <begin position="143"/>
        <end position="165"/>
    </location>
</feature>
<feature type="transmembrane region" description="Helical" evidence="7">
    <location>
        <begin position="246"/>
        <end position="266"/>
    </location>
</feature>
<reference evidence="8" key="1">
    <citation type="journal article" date="2020" name="Stud. Mycol.">
        <title>101 Dothideomycetes genomes: a test case for predicting lifestyles and emergence of pathogens.</title>
        <authorList>
            <person name="Haridas S."/>
            <person name="Albert R."/>
            <person name="Binder M."/>
            <person name="Bloem J."/>
            <person name="Labutti K."/>
            <person name="Salamov A."/>
            <person name="Andreopoulos B."/>
            <person name="Baker S."/>
            <person name="Barry K."/>
            <person name="Bills G."/>
            <person name="Bluhm B."/>
            <person name="Cannon C."/>
            <person name="Castanera R."/>
            <person name="Culley D."/>
            <person name="Daum C."/>
            <person name="Ezra D."/>
            <person name="Gonzalez J."/>
            <person name="Henrissat B."/>
            <person name="Kuo A."/>
            <person name="Liang C."/>
            <person name="Lipzen A."/>
            <person name="Lutzoni F."/>
            <person name="Magnuson J."/>
            <person name="Mondo S."/>
            <person name="Nolan M."/>
            <person name="Ohm R."/>
            <person name="Pangilinan J."/>
            <person name="Park H.-J."/>
            <person name="Ramirez L."/>
            <person name="Alfaro M."/>
            <person name="Sun H."/>
            <person name="Tritt A."/>
            <person name="Yoshinaga Y."/>
            <person name="Zwiers L.-H."/>
            <person name="Turgeon B."/>
            <person name="Goodwin S."/>
            <person name="Spatafora J."/>
            <person name="Crous P."/>
            <person name="Grigoriev I."/>
        </authorList>
    </citation>
    <scope>NUCLEOTIDE SEQUENCE</scope>
    <source>
        <strain evidence="8">CBS 260.36</strain>
    </source>
</reference>
<keyword evidence="6" id="KW-0479">Metal-binding</keyword>
<gene>
    <name evidence="8" type="ORF">K461DRAFT_49981</name>
</gene>
<evidence type="ECO:0000256" key="4">
    <source>
        <dbReference type="ARBA" id="ARBA00022989"/>
    </source>
</evidence>
<feature type="transmembrane region" description="Helical" evidence="7">
    <location>
        <begin position="116"/>
        <end position="136"/>
    </location>
</feature>
<proteinExistence type="inferred from homology"/>
<protein>
    <submittedName>
        <fullName evidence="8">Hly-III related protein</fullName>
    </submittedName>
</protein>
<dbReference type="InterPro" id="IPR004254">
    <property type="entry name" value="AdipoR/HlyIII-related"/>
</dbReference>
<evidence type="ECO:0000256" key="1">
    <source>
        <dbReference type="ARBA" id="ARBA00004141"/>
    </source>
</evidence>
<evidence type="ECO:0000256" key="7">
    <source>
        <dbReference type="SAM" id="Phobius"/>
    </source>
</evidence>
<evidence type="ECO:0000256" key="5">
    <source>
        <dbReference type="ARBA" id="ARBA00023136"/>
    </source>
</evidence>
<feature type="binding site" evidence="6">
    <location>
        <position position="248"/>
    </location>
    <ligand>
        <name>Zn(2+)</name>
        <dbReference type="ChEBI" id="CHEBI:29105"/>
    </ligand>
</feature>
<dbReference type="PANTHER" id="PTHR20855">
    <property type="entry name" value="ADIPOR/PROGESTIN RECEPTOR-RELATED"/>
    <property type="match status" value="1"/>
</dbReference>
<dbReference type="OrthoDB" id="529367at2759"/>
<accession>A0A9P4IW68</accession>
<dbReference type="EMBL" id="ML996091">
    <property type="protein sequence ID" value="KAF2149646.1"/>
    <property type="molecule type" value="Genomic_DNA"/>
</dbReference>
<feature type="binding site" evidence="6">
    <location>
        <position position="244"/>
    </location>
    <ligand>
        <name>Zn(2+)</name>
        <dbReference type="ChEBI" id="CHEBI:29105"/>
    </ligand>
</feature>
<evidence type="ECO:0000256" key="2">
    <source>
        <dbReference type="ARBA" id="ARBA00007018"/>
    </source>
</evidence>
<comment type="subcellular location">
    <subcellularLocation>
        <location evidence="1">Membrane</location>
        <topology evidence="1">Multi-pass membrane protein</topology>
    </subcellularLocation>
</comment>
<feature type="binding site" evidence="6">
    <location>
        <position position="97"/>
    </location>
    <ligand>
        <name>Zn(2+)</name>
        <dbReference type="ChEBI" id="CHEBI:29105"/>
    </ligand>
</feature>
<feature type="transmembrane region" description="Helical" evidence="7">
    <location>
        <begin position="206"/>
        <end position="226"/>
    </location>
</feature>
<dbReference type="Proteomes" id="UP000799439">
    <property type="component" value="Unassembled WGS sequence"/>
</dbReference>
<dbReference type="PANTHER" id="PTHR20855:SF52">
    <property type="entry name" value="ADIPONECTIN RECEPTOR PROTEIN"/>
    <property type="match status" value="1"/>
</dbReference>
<dbReference type="Pfam" id="PF03006">
    <property type="entry name" value="HlyIII"/>
    <property type="match status" value="1"/>
</dbReference>
<keyword evidence="9" id="KW-1185">Reference proteome</keyword>
<evidence type="ECO:0000256" key="3">
    <source>
        <dbReference type="ARBA" id="ARBA00022692"/>
    </source>
</evidence>
<evidence type="ECO:0000256" key="6">
    <source>
        <dbReference type="PIRSR" id="PIRSR604254-1"/>
    </source>
</evidence>
<comment type="similarity">
    <text evidence="2">Belongs to the ADIPOR family.</text>
</comment>
<keyword evidence="4 7" id="KW-1133">Transmembrane helix</keyword>